<gene>
    <name evidence="1" type="ORF">FA95DRAFT_868297</name>
</gene>
<protein>
    <submittedName>
        <fullName evidence="1">Uncharacterized protein</fullName>
    </submittedName>
</protein>
<organism evidence="1 2">
    <name type="scientific">Auriscalpium vulgare</name>
    <dbReference type="NCBI Taxonomy" id="40419"/>
    <lineage>
        <taxon>Eukaryota</taxon>
        <taxon>Fungi</taxon>
        <taxon>Dikarya</taxon>
        <taxon>Basidiomycota</taxon>
        <taxon>Agaricomycotina</taxon>
        <taxon>Agaricomycetes</taxon>
        <taxon>Russulales</taxon>
        <taxon>Auriscalpiaceae</taxon>
        <taxon>Auriscalpium</taxon>
    </lineage>
</organism>
<dbReference type="Proteomes" id="UP000814033">
    <property type="component" value="Unassembled WGS sequence"/>
</dbReference>
<keyword evidence="2" id="KW-1185">Reference proteome</keyword>
<reference evidence="1" key="2">
    <citation type="journal article" date="2022" name="New Phytol.">
        <title>Evolutionary transition to the ectomycorrhizal habit in the genomes of a hyperdiverse lineage of mushroom-forming fungi.</title>
        <authorList>
            <person name="Looney B."/>
            <person name="Miyauchi S."/>
            <person name="Morin E."/>
            <person name="Drula E."/>
            <person name="Courty P.E."/>
            <person name="Kohler A."/>
            <person name="Kuo A."/>
            <person name="LaButti K."/>
            <person name="Pangilinan J."/>
            <person name="Lipzen A."/>
            <person name="Riley R."/>
            <person name="Andreopoulos W."/>
            <person name="He G."/>
            <person name="Johnson J."/>
            <person name="Nolan M."/>
            <person name="Tritt A."/>
            <person name="Barry K.W."/>
            <person name="Grigoriev I.V."/>
            <person name="Nagy L.G."/>
            <person name="Hibbett D."/>
            <person name="Henrissat B."/>
            <person name="Matheny P.B."/>
            <person name="Labbe J."/>
            <person name="Martin F.M."/>
        </authorList>
    </citation>
    <scope>NUCLEOTIDE SEQUENCE</scope>
    <source>
        <strain evidence="1">FP105234-sp</strain>
    </source>
</reference>
<comment type="caution">
    <text evidence="1">The sequence shown here is derived from an EMBL/GenBank/DDBJ whole genome shotgun (WGS) entry which is preliminary data.</text>
</comment>
<accession>A0ACB8R958</accession>
<proteinExistence type="predicted"/>
<name>A0ACB8R958_9AGAM</name>
<sequence length="148" mass="16282">MWNAADARRVLAAVCCCISALPSRHIPCPSRQTYPSTDPFRRSSVMLGCCVPNGPMSVLIRRASSICLCLGCEWDYSASGNSHRVSQICRRQQDCRRLCATQRQGQNLLSCPGRLPQGRQNATPARGARRFDRSPECSYGRACAPGHP</sequence>
<reference evidence="1" key="1">
    <citation type="submission" date="2021-02" db="EMBL/GenBank/DDBJ databases">
        <authorList>
            <consortium name="DOE Joint Genome Institute"/>
            <person name="Ahrendt S."/>
            <person name="Looney B.P."/>
            <person name="Miyauchi S."/>
            <person name="Morin E."/>
            <person name="Drula E."/>
            <person name="Courty P.E."/>
            <person name="Chicoki N."/>
            <person name="Fauchery L."/>
            <person name="Kohler A."/>
            <person name="Kuo A."/>
            <person name="Labutti K."/>
            <person name="Pangilinan J."/>
            <person name="Lipzen A."/>
            <person name="Riley R."/>
            <person name="Andreopoulos W."/>
            <person name="He G."/>
            <person name="Johnson J."/>
            <person name="Barry K.W."/>
            <person name="Grigoriev I.V."/>
            <person name="Nagy L."/>
            <person name="Hibbett D."/>
            <person name="Henrissat B."/>
            <person name="Matheny P.B."/>
            <person name="Labbe J."/>
            <person name="Martin F."/>
        </authorList>
    </citation>
    <scope>NUCLEOTIDE SEQUENCE</scope>
    <source>
        <strain evidence="1">FP105234-sp</strain>
    </source>
</reference>
<evidence type="ECO:0000313" key="2">
    <source>
        <dbReference type="Proteomes" id="UP000814033"/>
    </source>
</evidence>
<dbReference type="EMBL" id="MU276195">
    <property type="protein sequence ID" value="KAI0040447.1"/>
    <property type="molecule type" value="Genomic_DNA"/>
</dbReference>
<evidence type="ECO:0000313" key="1">
    <source>
        <dbReference type="EMBL" id="KAI0040447.1"/>
    </source>
</evidence>